<sequence length="73" mass="7935">MIKAIYVLLFSFLILSCGNDDEETCIMCTSDQTTDFEVCQRSDGDASVNGENTNTDYDVYLADLMQAGAMCGG</sequence>
<dbReference type="Proteomes" id="UP001596415">
    <property type="component" value="Unassembled WGS sequence"/>
</dbReference>
<organism evidence="2 3">
    <name type="scientific">Jejudonia soesokkakensis</name>
    <dbReference type="NCBI Taxonomy" id="1323432"/>
    <lineage>
        <taxon>Bacteria</taxon>
        <taxon>Pseudomonadati</taxon>
        <taxon>Bacteroidota</taxon>
        <taxon>Flavobacteriia</taxon>
        <taxon>Flavobacteriales</taxon>
        <taxon>Flavobacteriaceae</taxon>
        <taxon>Jejudonia</taxon>
    </lineage>
</organism>
<name>A0ABW2MN78_9FLAO</name>
<feature type="signal peptide" evidence="1">
    <location>
        <begin position="1"/>
        <end position="19"/>
    </location>
</feature>
<proteinExistence type="predicted"/>
<evidence type="ECO:0000256" key="1">
    <source>
        <dbReference type="SAM" id="SignalP"/>
    </source>
</evidence>
<comment type="caution">
    <text evidence="2">The sequence shown here is derived from an EMBL/GenBank/DDBJ whole genome shotgun (WGS) entry which is preliminary data.</text>
</comment>
<keyword evidence="1" id="KW-0732">Signal</keyword>
<dbReference type="RefSeq" id="WP_380215700.1">
    <property type="nucleotide sequence ID" value="NZ_JBHTBN010000001.1"/>
</dbReference>
<feature type="chain" id="PRO_5045693248" evidence="1">
    <location>
        <begin position="20"/>
        <end position="73"/>
    </location>
</feature>
<accession>A0ABW2MN78</accession>
<protein>
    <submittedName>
        <fullName evidence="2">Uncharacterized protein</fullName>
    </submittedName>
</protein>
<evidence type="ECO:0000313" key="3">
    <source>
        <dbReference type="Proteomes" id="UP001596415"/>
    </source>
</evidence>
<gene>
    <name evidence="2" type="ORF">ACFQO1_00715</name>
</gene>
<keyword evidence="3" id="KW-1185">Reference proteome</keyword>
<dbReference type="PROSITE" id="PS51257">
    <property type="entry name" value="PROKAR_LIPOPROTEIN"/>
    <property type="match status" value="1"/>
</dbReference>
<dbReference type="EMBL" id="JBHTBN010000001">
    <property type="protein sequence ID" value="MFC7356193.1"/>
    <property type="molecule type" value="Genomic_DNA"/>
</dbReference>
<evidence type="ECO:0000313" key="2">
    <source>
        <dbReference type="EMBL" id="MFC7356193.1"/>
    </source>
</evidence>
<reference evidence="3" key="1">
    <citation type="journal article" date="2019" name="Int. J. Syst. Evol. Microbiol.">
        <title>The Global Catalogue of Microorganisms (GCM) 10K type strain sequencing project: providing services to taxonomists for standard genome sequencing and annotation.</title>
        <authorList>
            <consortium name="The Broad Institute Genomics Platform"/>
            <consortium name="The Broad Institute Genome Sequencing Center for Infectious Disease"/>
            <person name="Wu L."/>
            <person name="Ma J."/>
        </authorList>
    </citation>
    <scope>NUCLEOTIDE SEQUENCE [LARGE SCALE GENOMIC DNA]</scope>
    <source>
        <strain evidence="3">CGMCC 1.16306</strain>
    </source>
</reference>